<evidence type="ECO:0000256" key="1">
    <source>
        <dbReference type="ARBA" id="ARBA00006739"/>
    </source>
</evidence>
<evidence type="ECO:0000256" key="2">
    <source>
        <dbReference type="ARBA" id="ARBA00022676"/>
    </source>
</evidence>
<evidence type="ECO:0000313" key="6">
    <source>
        <dbReference type="EMBL" id="GAL84959.1"/>
    </source>
</evidence>
<name>A0A098LEV5_9BACT</name>
<feature type="transmembrane region" description="Helical" evidence="4">
    <location>
        <begin position="349"/>
        <end position="370"/>
    </location>
</feature>
<dbReference type="STRING" id="153721.MYP_2187"/>
<comment type="caution">
    <text evidence="6">The sequence shown here is derived from an EMBL/GenBank/DDBJ whole genome shotgun (WGS) entry which is preliminary data.</text>
</comment>
<dbReference type="AlphaFoldDB" id="A0A098LEV5"/>
<dbReference type="RefSeq" id="WP_045462798.1">
    <property type="nucleotide sequence ID" value="NZ_BBLT01000004.1"/>
</dbReference>
<organism evidence="6 7">
    <name type="scientific">Sporocytophaga myxococcoides</name>
    <dbReference type="NCBI Taxonomy" id="153721"/>
    <lineage>
        <taxon>Bacteria</taxon>
        <taxon>Pseudomonadati</taxon>
        <taxon>Bacteroidota</taxon>
        <taxon>Cytophagia</taxon>
        <taxon>Cytophagales</taxon>
        <taxon>Cytophagaceae</taxon>
        <taxon>Sporocytophaga</taxon>
    </lineage>
</organism>
<dbReference type="Gene3D" id="3.90.550.10">
    <property type="entry name" value="Spore Coat Polysaccharide Biosynthesis Protein SpsA, Chain A"/>
    <property type="match status" value="1"/>
</dbReference>
<dbReference type="SUPFAM" id="SSF53448">
    <property type="entry name" value="Nucleotide-diphospho-sugar transferases"/>
    <property type="match status" value="1"/>
</dbReference>
<dbReference type="InterPro" id="IPR029044">
    <property type="entry name" value="Nucleotide-diphossugar_trans"/>
</dbReference>
<dbReference type="PANTHER" id="PTHR43630:SF1">
    <property type="entry name" value="POLY-BETA-1,6-N-ACETYL-D-GLUCOSAMINE SYNTHASE"/>
    <property type="match status" value="1"/>
</dbReference>
<gene>
    <name evidence="6" type="ORF">MYP_2187</name>
</gene>
<keyword evidence="4" id="KW-0472">Membrane</keyword>
<dbReference type="OrthoDB" id="9805625at2"/>
<keyword evidence="2" id="KW-0328">Glycosyltransferase</keyword>
<accession>A0A098LEV5</accession>
<dbReference type="InterPro" id="IPR001173">
    <property type="entry name" value="Glyco_trans_2-like"/>
</dbReference>
<dbReference type="GO" id="GO:0016757">
    <property type="term" value="F:glycosyltransferase activity"/>
    <property type="evidence" value="ECO:0007669"/>
    <property type="project" value="UniProtKB-KW"/>
</dbReference>
<comment type="similarity">
    <text evidence="1">Belongs to the glycosyltransferase 2 family.</text>
</comment>
<evidence type="ECO:0000259" key="5">
    <source>
        <dbReference type="Pfam" id="PF00535"/>
    </source>
</evidence>
<dbReference type="PANTHER" id="PTHR43630">
    <property type="entry name" value="POLY-BETA-1,6-N-ACETYL-D-GLUCOSAMINE SYNTHASE"/>
    <property type="match status" value="1"/>
</dbReference>
<feature type="transmembrane region" description="Helical" evidence="4">
    <location>
        <begin position="285"/>
        <end position="305"/>
    </location>
</feature>
<feature type="transmembrane region" description="Helical" evidence="4">
    <location>
        <begin position="311"/>
        <end position="329"/>
    </location>
</feature>
<evidence type="ECO:0000256" key="4">
    <source>
        <dbReference type="SAM" id="Phobius"/>
    </source>
</evidence>
<sequence length="380" mass="43402">MIIIIALVFLIYSIALIWAMGVWRKMELWSKHKKASTRRFVSVIIPVRNEESNILNLLSDLSRQEYPKSKYEVIVINDGSDDLTVSLVHEYLERTDIQLMLLHSENYQSNAAPKKKAIEYGISRSKGDLILTIDGDCRCGEHWISTMAGMLEVSDSKMVCGPVGFDTKGTLFEKMQQIEFSAVMGTGGVCLASGYPTMANGANLCYEKKAFYEVSGFSGFEMIASGDDEFLLHKIYEKYPGKVLFVCRKEALVKTYPKASVKDFLEQRKRWAGKWKMHKNKRNQYLALFIFLVNFLFLVSGAYSLVDKRGLLVFASLIIVKFVIEFLFLKQVSRLLNHQFNPIEFAITWAIYPFYVITIGLLSNSGSFVWKGREIKNLKN</sequence>
<evidence type="ECO:0000313" key="7">
    <source>
        <dbReference type="Proteomes" id="UP000030185"/>
    </source>
</evidence>
<feature type="transmembrane region" description="Helical" evidence="4">
    <location>
        <begin position="6"/>
        <end position="23"/>
    </location>
</feature>
<reference evidence="6 7" key="1">
    <citation type="submission" date="2014-09" db="EMBL/GenBank/DDBJ databases">
        <title>Sporocytophaga myxococcoides PG-01 genome sequencing.</title>
        <authorList>
            <person name="Liu L."/>
            <person name="Gao P.J."/>
            <person name="Chen G.J."/>
            <person name="Wang L.S."/>
        </authorList>
    </citation>
    <scope>NUCLEOTIDE SEQUENCE [LARGE SCALE GENOMIC DNA]</scope>
    <source>
        <strain evidence="6 7">PG-01</strain>
    </source>
</reference>
<keyword evidence="4" id="KW-1133">Transmembrane helix</keyword>
<keyword evidence="3" id="KW-0808">Transferase</keyword>
<dbReference type="Pfam" id="PF00535">
    <property type="entry name" value="Glycos_transf_2"/>
    <property type="match status" value="1"/>
</dbReference>
<keyword evidence="7" id="KW-1185">Reference proteome</keyword>
<dbReference type="eggNOG" id="COG1215">
    <property type="taxonomic scope" value="Bacteria"/>
</dbReference>
<proteinExistence type="inferred from homology"/>
<protein>
    <recommendedName>
        <fullName evidence="5">Glycosyltransferase 2-like domain-containing protein</fullName>
    </recommendedName>
</protein>
<dbReference type="EMBL" id="BBLT01000004">
    <property type="protein sequence ID" value="GAL84959.1"/>
    <property type="molecule type" value="Genomic_DNA"/>
</dbReference>
<keyword evidence="4" id="KW-0812">Transmembrane</keyword>
<dbReference type="Proteomes" id="UP000030185">
    <property type="component" value="Unassembled WGS sequence"/>
</dbReference>
<evidence type="ECO:0000256" key="3">
    <source>
        <dbReference type="ARBA" id="ARBA00022679"/>
    </source>
</evidence>
<feature type="domain" description="Glycosyltransferase 2-like" evidence="5">
    <location>
        <begin position="42"/>
        <end position="178"/>
    </location>
</feature>